<evidence type="ECO:0000313" key="1">
    <source>
        <dbReference type="EMBL" id="MCI85683.1"/>
    </source>
</evidence>
<keyword evidence="2" id="KW-1185">Reference proteome</keyword>
<dbReference type="Proteomes" id="UP000265520">
    <property type="component" value="Unassembled WGS sequence"/>
</dbReference>
<name>A0A392VE17_9FABA</name>
<evidence type="ECO:0000313" key="2">
    <source>
        <dbReference type="Proteomes" id="UP000265520"/>
    </source>
</evidence>
<organism evidence="1 2">
    <name type="scientific">Trifolium medium</name>
    <dbReference type="NCBI Taxonomy" id="97028"/>
    <lineage>
        <taxon>Eukaryota</taxon>
        <taxon>Viridiplantae</taxon>
        <taxon>Streptophyta</taxon>
        <taxon>Embryophyta</taxon>
        <taxon>Tracheophyta</taxon>
        <taxon>Spermatophyta</taxon>
        <taxon>Magnoliopsida</taxon>
        <taxon>eudicotyledons</taxon>
        <taxon>Gunneridae</taxon>
        <taxon>Pentapetalae</taxon>
        <taxon>rosids</taxon>
        <taxon>fabids</taxon>
        <taxon>Fabales</taxon>
        <taxon>Fabaceae</taxon>
        <taxon>Papilionoideae</taxon>
        <taxon>50 kb inversion clade</taxon>
        <taxon>NPAAA clade</taxon>
        <taxon>Hologalegina</taxon>
        <taxon>IRL clade</taxon>
        <taxon>Trifolieae</taxon>
        <taxon>Trifolium</taxon>
    </lineage>
</organism>
<accession>A0A392VE17</accession>
<dbReference type="EMBL" id="LXQA011121332">
    <property type="protein sequence ID" value="MCI85683.1"/>
    <property type="molecule type" value="Genomic_DNA"/>
</dbReference>
<dbReference type="AlphaFoldDB" id="A0A392VE17"/>
<protein>
    <submittedName>
        <fullName evidence="1">Uncharacterized protein</fullName>
    </submittedName>
</protein>
<reference evidence="1 2" key="1">
    <citation type="journal article" date="2018" name="Front. Plant Sci.">
        <title>Red Clover (Trifolium pratense) and Zigzag Clover (T. medium) - A Picture of Genomic Similarities and Differences.</title>
        <authorList>
            <person name="Dluhosova J."/>
            <person name="Istvanek J."/>
            <person name="Nedelnik J."/>
            <person name="Repkova J."/>
        </authorList>
    </citation>
    <scope>NUCLEOTIDE SEQUENCE [LARGE SCALE GENOMIC DNA]</scope>
    <source>
        <strain evidence="2">cv. 10/8</strain>
        <tissue evidence="1">Leaf</tissue>
    </source>
</reference>
<comment type="caution">
    <text evidence="1">The sequence shown here is derived from an EMBL/GenBank/DDBJ whole genome shotgun (WGS) entry which is preliminary data.</text>
</comment>
<proteinExistence type="predicted"/>
<sequence>WKVCAEQAHRRAGRPALFGGHIQPLPLARSAGTVARSAGTVHMVDFG</sequence>
<feature type="non-terminal residue" evidence="1">
    <location>
        <position position="1"/>
    </location>
</feature>